<dbReference type="Pfam" id="PF23282">
    <property type="entry name" value="WHD_ROQ1"/>
    <property type="match status" value="1"/>
</dbReference>
<dbReference type="EMBL" id="JAXUIC010000009">
    <property type="protein sequence ID" value="KAK4570749.1"/>
    <property type="molecule type" value="Genomic_DNA"/>
</dbReference>
<dbReference type="FunFam" id="3.40.50.10140:FF:000007">
    <property type="entry name" value="Disease resistance protein (TIR-NBS-LRR class)"/>
    <property type="match status" value="1"/>
</dbReference>
<dbReference type="InterPro" id="IPR045344">
    <property type="entry name" value="C-JID"/>
</dbReference>
<dbReference type="EC" id="3.2.2.6" evidence="1"/>
<accession>A0AAN7I9B4</accession>
<evidence type="ECO:0000259" key="8">
    <source>
        <dbReference type="PROSITE" id="PS50104"/>
    </source>
</evidence>
<evidence type="ECO:0000256" key="7">
    <source>
        <dbReference type="ARBA" id="ARBA00047304"/>
    </source>
</evidence>
<keyword evidence="10" id="KW-1185">Reference proteome</keyword>
<dbReference type="SMART" id="SM00255">
    <property type="entry name" value="TIR"/>
    <property type="match status" value="1"/>
</dbReference>
<dbReference type="InterPro" id="IPR044974">
    <property type="entry name" value="Disease_R_plants"/>
</dbReference>
<dbReference type="PANTHER" id="PTHR11017:SF559">
    <property type="entry name" value="DISEASE RESISTANCE PROTEIN CHL1"/>
    <property type="match status" value="1"/>
</dbReference>
<keyword evidence="5" id="KW-0611">Plant defense</keyword>
<dbReference type="InterPro" id="IPR032675">
    <property type="entry name" value="LRR_dom_sf"/>
</dbReference>
<sequence>MASMKCKRASSPSPSSSSMCQWKYDVFLSFRGEDTRNTFTDHLYDALQRKGIITFRDKEGLQRGESIASKLFKVIEESQFAIIILSKNYASSKWCLDELAKIIKCRKEMGLTVFPIFYNVDPSDVRKQIGTFEQAFIDHQKCFEDNIMRVETWRATLREVADISGWHLQNRHESEIIQDIVKGIMEKLSSKSSSINENLIGINSMVAELIPSYVGFENNIYMMGICGMGGLGKTTLASAIYYKYSDHFESSSFIANVRERSEKGELHKLQQQLLDEILERSNTTIYNVQVGVKKIKSSGLRHKKVLLVLDDVNHKDQLEKLAGEHDWFGLGSWIIITTRDEHVLVQHGVLKIYKPNGLDDDDASTLFCLKAFKKEQPEEGYMQLSQKVVEYASGLPLALVTLGSFLVGRTVEEWQSALDSFKKIKGNIHDILKISYDGLEEMWKEIFLDIACFFRGRYKDEVIQILENCDFDARIGISVLVEKSLLTVDDRGCFRMHDLLSEMGQKIIHFESGGKLGKQSRLWLVEKLLHVLENDMATEAIQAIVIQYKENDFNFEEVPEVLSSKMSNLRLMIIKETDSWHYTGYLAVRNNQRQLFVPNQLRHLSWDFCPLKCLSSSSQPKELVQLDLCNSRIEYLWEGVMRSVNLKFINLCGSKNLIRTPDFSGVPMLEGLDLSECHSLVEIHPSIGQLSKLRYLLLEECESLTDLPCISAVMQSLTELELAWCSKNSSFPKFTGIMKSLSKLTLCWTAIKKVPPSLIKCLTALTFLDLRATNLKCLPSNMDNLRSLQTLYLNYCKKLKSLPRLPSTIRCIEMKDCDSLKWLPARVKLSIWSQPLSQWLPYDERFSQKEFTILFYFLQGLLCRKTVYGTASKGEEDGSITEFQIIMPSCLTEIVGNSISIELPSNWYNSKWIGLALWASVSHISSIFGIRDHEVAVGKMPQNHCAFELFTTQINVKVKIKHCFNNYLLYLSRDDWLATVGNGECRQIKVIFEGDKLYEMETEFGVSLVYEQDVEEFTQTNVQCLIASFGKVPIYKLTVGDDDDDDEDDDKDDDEDERYKFYEIL</sequence>
<dbReference type="GO" id="GO:0007165">
    <property type="term" value="P:signal transduction"/>
    <property type="evidence" value="ECO:0007669"/>
    <property type="project" value="InterPro"/>
</dbReference>
<keyword evidence="2" id="KW-0433">Leucine-rich repeat</keyword>
<keyword evidence="6" id="KW-0520">NAD</keyword>
<feature type="domain" description="TIR" evidence="8">
    <location>
        <begin position="22"/>
        <end position="188"/>
    </location>
</feature>
<dbReference type="GO" id="GO:0061809">
    <property type="term" value="F:NAD+ nucleosidase activity, cyclic ADP-ribose generating"/>
    <property type="evidence" value="ECO:0007669"/>
    <property type="project" value="UniProtKB-EC"/>
</dbReference>
<dbReference type="PANTHER" id="PTHR11017">
    <property type="entry name" value="LEUCINE-RICH REPEAT-CONTAINING PROTEIN"/>
    <property type="match status" value="1"/>
</dbReference>
<dbReference type="InterPro" id="IPR035897">
    <property type="entry name" value="Toll_tir_struct_dom_sf"/>
</dbReference>
<dbReference type="PRINTS" id="PR00364">
    <property type="entry name" value="DISEASERSIST"/>
</dbReference>
<dbReference type="Gene3D" id="1.10.8.430">
    <property type="entry name" value="Helical domain of apoptotic protease-activating factors"/>
    <property type="match status" value="1"/>
</dbReference>
<dbReference type="SUPFAM" id="SSF52058">
    <property type="entry name" value="L domain-like"/>
    <property type="match status" value="1"/>
</dbReference>
<proteinExistence type="predicted"/>
<evidence type="ECO:0000313" key="10">
    <source>
        <dbReference type="Proteomes" id="UP001324115"/>
    </source>
</evidence>
<dbReference type="InterPro" id="IPR000157">
    <property type="entry name" value="TIR_dom"/>
</dbReference>
<dbReference type="Gene3D" id="3.40.50.10140">
    <property type="entry name" value="Toll/interleukin-1 receptor homology (TIR) domain"/>
    <property type="match status" value="1"/>
</dbReference>
<evidence type="ECO:0000256" key="6">
    <source>
        <dbReference type="ARBA" id="ARBA00023027"/>
    </source>
</evidence>
<dbReference type="GO" id="GO:0006952">
    <property type="term" value="P:defense response"/>
    <property type="evidence" value="ECO:0007669"/>
    <property type="project" value="UniProtKB-KW"/>
</dbReference>
<dbReference type="AlphaFoldDB" id="A0AAN7I9B4"/>
<reference evidence="9 10" key="1">
    <citation type="journal article" date="2023" name="G3 (Bethesda)">
        <title>A haplotype-resolved chromosome-scale genome for Quercus rubra L. provides insights into the genetics of adaptive traits for red oak species.</title>
        <authorList>
            <person name="Kapoor B."/>
            <person name="Jenkins J."/>
            <person name="Schmutz J."/>
            <person name="Zhebentyayeva T."/>
            <person name="Kuelheim C."/>
            <person name="Coggeshall M."/>
            <person name="Heim C."/>
            <person name="Lasky J.R."/>
            <person name="Leites L."/>
            <person name="Islam-Faridi N."/>
            <person name="Romero-Severson J."/>
            <person name="DeLeo V.L."/>
            <person name="Lucas S.M."/>
            <person name="Lazic D."/>
            <person name="Gailing O."/>
            <person name="Carlson J."/>
            <person name="Staton M."/>
        </authorList>
    </citation>
    <scope>NUCLEOTIDE SEQUENCE [LARGE SCALE GENOMIC DNA]</scope>
    <source>
        <strain evidence="9">Pseudo-F2</strain>
    </source>
</reference>
<dbReference type="SUPFAM" id="SSF52200">
    <property type="entry name" value="Toll/Interleukin receptor TIR domain"/>
    <property type="match status" value="1"/>
</dbReference>
<dbReference type="GO" id="GO:0043531">
    <property type="term" value="F:ADP binding"/>
    <property type="evidence" value="ECO:0007669"/>
    <property type="project" value="InterPro"/>
</dbReference>
<dbReference type="Pfam" id="PF00931">
    <property type="entry name" value="NB-ARC"/>
    <property type="match status" value="1"/>
</dbReference>
<dbReference type="Pfam" id="PF01582">
    <property type="entry name" value="TIR"/>
    <property type="match status" value="1"/>
</dbReference>
<evidence type="ECO:0000256" key="5">
    <source>
        <dbReference type="ARBA" id="ARBA00022821"/>
    </source>
</evidence>
<dbReference type="Proteomes" id="UP001324115">
    <property type="component" value="Unassembled WGS sequence"/>
</dbReference>
<evidence type="ECO:0000313" key="9">
    <source>
        <dbReference type="EMBL" id="KAK4570748.1"/>
    </source>
</evidence>
<keyword evidence="3" id="KW-0677">Repeat</keyword>
<comment type="caution">
    <text evidence="9">The sequence shown here is derived from an EMBL/GenBank/DDBJ whole genome shotgun (WGS) entry which is preliminary data.</text>
</comment>
<dbReference type="InterPro" id="IPR027417">
    <property type="entry name" value="P-loop_NTPase"/>
</dbReference>
<dbReference type="Pfam" id="PF20160">
    <property type="entry name" value="C-JID"/>
    <property type="match status" value="1"/>
</dbReference>
<dbReference type="InterPro" id="IPR042197">
    <property type="entry name" value="Apaf_helical"/>
</dbReference>
<evidence type="ECO:0000256" key="2">
    <source>
        <dbReference type="ARBA" id="ARBA00022614"/>
    </source>
</evidence>
<dbReference type="InterPro" id="IPR036390">
    <property type="entry name" value="WH_DNA-bd_sf"/>
</dbReference>
<dbReference type="InterPro" id="IPR002182">
    <property type="entry name" value="NB-ARC"/>
</dbReference>
<organism evidence="9 10">
    <name type="scientific">Quercus rubra</name>
    <name type="common">Northern red oak</name>
    <name type="synonym">Quercus borealis</name>
    <dbReference type="NCBI Taxonomy" id="3512"/>
    <lineage>
        <taxon>Eukaryota</taxon>
        <taxon>Viridiplantae</taxon>
        <taxon>Streptophyta</taxon>
        <taxon>Embryophyta</taxon>
        <taxon>Tracheophyta</taxon>
        <taxon>Spermatophyta</taxon>
        <taxon>Magnoliopsida</taxon>
        <taxon>eudicotyledons</taxon>
        <taxon>Gunneridae</taxon>
        <taxon>Pentapetalae</taxon>
        <taxon>rosids</taxon>
        <taxon>fabids</taxon>
        <taxon>Fagales</taxon>
        <taxon>Fagaceae</taxon>
        <taxon>Quercus</taxon>
    </lineage>
</organism>
<evidence type="ECO:0000256" key="3">
    <source>
        <dbReference type="ARBA" id="ARBA00022737"/>
    </source>
</evidence>
<gene>
    <name evidence="9" type="ORF">RGQ29_029552</name>
</gene>
<dbReference type="InterPro" id="IPR058192">
    <property type="entry name" value="WHD_ROQ1-like"/>
</dbReference>
<dbReference type="SUPFAM" id="SSF46785">
    <property type="entry name" value="Winged helix' DNA-binding domain"/>
    <property type="match status" value="1"/>
</dbReference>
<dbReference type="EMBL" id="JAXUIC010000009">
    <property type="protein sequence ID" value="KAK4570748.1"/>
    <property type="molecule type" value="Genomic_DNA"/>
</dbReference>
<dbReference type="PROSITE" id="PS50104">
    <property type="entry name" value="TIR"/>
    <property type="match status" value="1"/>
</dbReference>
<comment type="catalytic activity">
    <reaction evidence="7">
        <text>NAD(+) + H2O = ADP-D-ribose + nicotinamide + H(+)</text>
        <dbReference type="Rhea" id="RHEA:16301"/>
        <dbReference type="ChEBI" id="CHEBI:15377"/>
        <dbReference type="ChEBI" id="CHEBI:15378"/>
        <dbReference type="ChEBI" id="CHEBI:17154"/>
        <dbReference type="ChEBI" id="CHEBI:57540"/>
        <dbReference type="ChEBI" id="CHEBI:57967"/>
        <dbReference type="EC" id="3.2.2.6"/>
    </reaction>
    <physiologicalReaction direction="left-to-right" evidence="7">
        <dbReference type="Rhea" id="RHEA:16302"/>
    </physiologicalReaction>
</comment>
<dbReference type="EMBL" id="JAXUIC010000009">
    <property type="protein sequence ID" value="KAK4570747.1"/>
    <property type="molecule type" value="Genomic_DNA"/>
</dbReference>
<evidence type="ECO:0000256" key="4">
    <source>
        <dbReference type="ARBA" id="ARBA00022801"/>
    </source>
</evidence>
<dbReference type="Gene3D" id="3.40.50.300">
    <property type="entry name" value="P-loop containing nucleotide triphosphate hydrolases"/>
    <property type="match status" value="1"/>
</dbReference>
<keyword evidence="4" id="KW-0378">Hydrolase</keyword>
<name>A0AAN7I9B4_QUERU</name>
<dbReference type="SUPFAM" id="SSF52540">
    <property type="entry name" value="P-loop containing nucleoside triphosphate hydrolases"/>
    <property type="match status" value="1"/>
</dbReference>
<protein>
    <recommendedName>
        <fullName evidence="1">ADP-ribosyl cyclase/cyclic ADP-ribose hydrolase</fullName>
        <ecNumber evidence="1">3.2.2.6</ecNumber>
    </recommendedName>
</protein>
<dbReference type="Gene3D" id="3.80.10.10">
    <property type="entry name" value="Ribonuclease Inhibitor"/>
    <property type="match status" value="2"/>
</dbReference>
<dbReference type="EMBL" id="JAXUIC010000009">
    <property type="protein sequence ID" value="KAK4570746.1"/>
    <property type="molecule type" value="Genomic_DNA"/>
</dbReference>
<evidence type="ECO:0000256" key="1">
    <source>
        <dbReference type="ARBA" id="ARBA00011982"/>
    </source>
</evidence>